<feature type="compositionally biased region" description="Basic and acidic residues" evidence="1">
    <location>
        <begin position="28"/>
        <end position="41"/>
    </location>
</feature>
<feature type="region of interest" description="Disordered" evidence="1">
    <location>
        <begin position="21"/>
        <end position="93"/>
    </location>
</feature>
<dbReference type="EMBL" id="KZ506062">
    <property type="protein sequence ID" value="PKU41883.1"/>
    <property type="molecule type" value="Genomic_DNA"/>
</dbReference>
<evidence type="ECO:0000256" key="1">
    <source>
        <dbReference type="SAM" id="MobiDB-lite"/>
    </source>
</evidence>
<organism evidence="2 3">
    <name type="scientific">Limosa lapponica baueri</name>
    <dbReference type="NCBI Taxonomy" id="1758121"/>
    <lineage>
        <taxon>Eukaryota</taxon>
        <taxon>Metazoa</taxon>
        <taxon>Chordata</taxon>
        <taxon>Craniata</taxon>
        <taxon>Vertebrata</taxon>
        <taxon>Euteleostomi</taxon>
        <taxon>Archelosauria</taxon>
        <taxon>Archosauria</taxon>
        <taxon>Dinosauria</taxon>
        <taxon>Saurischia</taxon>
        <taxon>Theropoda</taxon>
        <taxon>Coelurosauria</taxon>
        <taxon>Aves</taxon>
        <taxon>Neognathae</taxon>
        <taxon>Neoaves</taxon>
        <taxon>Charadriiformes</taxon>
        <taxon>Scolopacidae</taxon>
        <taxon>Limosa</taxon>
    </lineage>
</organism>
<evidence type="ECO:0000313" key="2">
    <source>
        <dbReference type="EMBL" id="PKU41883.1"/>
    </source>
</evidence>
<gene>
    <name evidence="2" type="ORF">llap_7813</name>
</gene>
<reference evidence="3" key="1">
    <citation type="submission" date="2017-11" db="EMBL/GenBank/DDBJ databases">
        <authorList>
            <person name="Lima N.C."/>
            <person name="Parody-Merino A.M."/>
            <person name="Battley P.F."/>
            <person name="Fidler A.E."/>
            <person name="Prosdocimi F."/>
        </authorList>
    </citation>
    <scope>NUCLEOTIDE SEQUENCE [LARGE SCALE GENOMIC DNA]</scope>
</reference>
<evidence type="ECO:0000313" key="3">
    <source>
        <dbReference type="Proteomes" id="UP000233556"/>
    </source>
</evidence>
<reference evidence="3" key="2">
    <citation type="submission" date="2017-12" db="EMBL/GenBank/DDBJ databases">
        <title>Genome sequence of the Bar-tailed Godwit (Limosa lapponica baueri).</title>
        <authorList>
            <person name="Lima N.C.B."/>
            <person name="Parody-Merino A.M."/>
            <person name="Battley P.F."/>
            <person name="Fidler A.E."/>
            <person name="Prosdocimi F."/>
        </authorList>
    </citation>
    <scope>NUCLEOTIDE SEQUENCE [LARGE SCALE GENOMIC DNA]</scope>
</reference>
<dbReference type="AlphaFoldDB" id="A0A2I0U7D8"/>
<sequence>MLSSSNQPKALCIPEAGAQILETQIGKKQNEKERKDGGKREMGKRRKEGMKERKKERERRKERKKGGRKEGKERKEGRKETKKKDPAMKGYNKQNMNNIELLMSHTTMKTLLFMHLNPEI</sequence>
<name>A0A2I0U7D8_LIMLA</name>
<keyword evidence="3" id="KW-1185">Reference proteome</keyword>
<protein>
    <submittedName>
        <fullName evidence="2">Uncharacterized protein</fullName>
    </submittedName>
</protein>
<feature type="compositionally biased region" description="Basic and acidic residues" evidence="1">
    <location>
        <begin position="68"/>
        <end position="87"/>
    </location>
</feature>
<accession>A0A2I0U7D8</accession>
<proteinExistence type="predicted"/>
<dbReference type="Proteomes" id="UP000233556">
    <property type="component" value="Unassembled WGS sequence"/>
</dbReference>
<feature type="compositionally biased region" description="Basic residues" evidence="1">
    <location>
        <begin position="56"/>
        <end position="67"/>
    </location>
</feature>